<gene>
    <name evidence="2" type="ORF">GUJ93_ZPchr0006g45775</name>
</gene>
<protein>
    <submittedName>
        <fullName evidence="2">Uncharacterized protein</fullName>
    </submittedName>
</protein>
<proteinExistence type="predicted"/>
<dbReference type="EMBL" id="JAAALK010000283">
    <property type="protein sequence ID" value="KAG8077154.1"/>
    <property type="molecule type" value="Genomic_DNA"/>
</dbReference>
<sequence length="134" mass="14427">MRGHDTRWDIGVSAMGLFPVRYLYDVLMSGCLRMRCGQRGYQCRWWCLVYSVSLAVSIMTRRTGFSSGPPATSPPVAKRSHVDSDDDDDDDDPNIRVGSPVSSGHDSGGTGLGLSSSASGGASLFDGEALRVFF</sequence>
<name>A0A8J5TDQ0_ZIZPA</name>
<comment type="caution">
    <text evidence="2">The sequence shown here is derived from an EMBL/GenBank/DDBJ whole genome shotgun (WGS) entry which is preliminary data.</text>
</comment>
<dbReference type="AlphaFoldDB" id="A0A8J5TDQ0"/>
<keyword evidence="3" id="KW-1185">Reference proteome</keyword>
<dbReference type="EMBL" id="JAAALK010000283">
    <property type="protein sequence ID" value="KAG8077156.1"/>
    <property type="molecule type" value="Genomic_DNA"/>
</dbReference>
<dbReference type="Proteomes" id="UP000729402">
    <property type="component" value="Unassembled WGS sequence"/>
</dbReference>
<feature type="region of interest" description="Disordered" evidence="1">
    <location>
        <begin position="64"/>
        <end position="121"/>
    </location>
</feature>
<accession>A0A8J5TDQ0</accession>
<reference evidence="2" key="1">
    <citation type="journal article" date="2021" name="bioRxiv">
        <title>Whole Genome Assembly and Annotation of Northern Wild Rice, Zizania palustris L., Supports a Whole Genome Duplication in the Zizania Genus.</title>
        <authorList>
            <person name="Haas M."/>
            <person name="Kono T."/>
            <person name="Macchietto M."/>
            <person name="Millas R."/>
            <person name="McGilp L."/>
            <person name="Shao M."/>
            <person name="Duquette J."/>
            <person name="Hirsch C.N."/>
            <person name="Kimball J."/>
        </authorList>
    </citation>
    <scope>NUCLEOTIDE SEQUENCE</scope>
    <source>
        <tissue evidence="2">Fresh leaf tissue</tissue>
    </source>
</reference>
<organism evidence="2 3">
    <name type="scientific">Zizania palustris</name>
    <name type="common">Northern wild rice</name>
    <dbReference type="NCBI Taxonomy" id="103762"/>
    <lineage>
        <taxon>Eukaryota</taxon>
        <taxon>Viridiplantae</taxon>
        <taxon>Streptophyta</taxon>
        <taxon>Embryophyta</taxon>
        <taxon>Tracheophyta</taxon>
        <taxon>Spermatophyta</taxon>
        <taxon>Magnoliopsida</taxon>
        <taxon>Liliopsida</taxon>
        <taxon>Poales</taxon>
        <taxon>Poaceae</taxon>
        <taxon>BOP clade</taxon>
        <taxon>Oryzoideae</taxon>
        <taxon>Oryzeae</taxon>
        <taxon>Zizaniinae</taxon>
        <taxon>Zizania</taxon>
    </lineage>
</organism>
<evidence type="ECO:0000313" key="2">
    <source>
        <dbReference type="EMBL" id="KAG8077154.1"/>
    </source>
</evidence>
<dbReference type="EMBL" id="JAAALK010000283">
    <property type="protein sequence ID" value="KAG8077155.1"/>
    <property type="molecule type" value="Genomic_DNA"/>
</dbReference>
<dbReference type="EMBL" id="JAAALK010000283">
    <property type="protein sequence ID" value="KAG8077157.1"/>
    <property type="molecule type" value="Genomic_DNA"/>
</dbReference>
<reference evidence="2" key="2">
    <citation type="submission" date="2021-02" db="EMBL/GenBank/DDBJ databases">
        <authorList>
            <person name="Kimball J.A."/>
            <person name="Haas M.W."/>
            <person name="Macchietto M."/>
            <person name="Kono T."/>
            <person name="Duquette J."/>
            <person name="Shao M."/>
        </authorList>
    </citation>
    <scope>NUCLEOTIDE SEQUENCE</scope>
    <source>
        <tissue evidence="2">Fresh leaf tissue</tissue>
    </source>
</reference>
<evidence type="ECO:0000313" key="3">
    <source>
        <dbReference type="Proteomes" id="UP000729402"/>
    </source>
</evidence>
<evidence type="ECO:0000256" key="1">
    <source>
        <dbReference type="SAM" id="MobiDB-lite"/>
    </source>
</evidence>